<name>A0AAV4R9W5_9ARAC</name>
<feature type="region of interest" description="Disordered" evidence="1">
    <location>
        <begin position="94"/>
        <end position="114"/>
    </location>
</feature>
<accession>A0AAV4R9W5</accession>
<comment type="caution">
    <text evidence="2">The sequence shown here is derived from an EMBL/GenBank/DDBJ whole genome shotgun (WGS) entry which is preliminary data.</text>
</comment>
<gene>
    <name evidence="2" type="ORF">CDAR_40241</name>
</gene>
<reference evidence="2 3" key="1">
    <citation type="submission" date="2021-06" db="EMBL/GenBank/DDBJ databases">
        <title>Caerostris darwini draft genome.</title>
        <authorList>
            <person name="Kono N."/>
            <person name="Arakawa K."/>
        </authorList>
    </citation>
    <scope>NUCLEOTIDE SEQUENCE [LARGE SCALE GENOMIC DNA]</scope>
</reference>
<dbReference type="EMBL" id="BPLQ01005872">
    <property type="protein sequence ID" value="GIY18187.1"/>
    <property type="molecule type" value="Genomic_DNA"/>
</dbReference>
<keyword evidence="3" id="KW-1185">Reference proteome</keyword>
<evidence type="ECO:0000256" key="1">
    <source>
        <dbReference type="SAM" id="MobiDB-lite"/>
    </source>
</evidence>
<proteinExistence type="predicted"/>
<protein>
    <submittedName>
        <fullName evidence="2">Uncharacterized protein</fullName>
    </submittedName>
</protein>
<dbReference type="Proteomes" id="UP001054837">
    <property type="component" value="Unassembled WGS sequence"/>
</dbReference>
<organism evidence="2 3">
    <name type="scientific">Caerostris darwini</name>
    <dbReference type="NCBI Taxonomy" id="1538125"/>
    <lineage>
        <taxon>Eukaryota</taxon>
        <taxon>Metazoa</taxon>
        <taxon>Ecdysozoa</taxon>
        <taxon>Arthropoda</taxon>
        <taxon>Chelicerata</taxon>
        <taxon>Arachnida</taxon>
        <taxon>Araneae</taxon>
        <taxon>Araneomorphae</taxon>
        <taxon>Entelegynae</taxon>
        <taxon>Araneoidea</taxon>
        <taxon>Araneidae</taxon>
        <taxon>Caerostris</taxon>
    </lineage>
</organism>
<evidence type="ECO:0000313" key="3">
    <source>
        <dbReference type="Proteomes" id="UP001054837"/>
    </source>
</evidence>
<dbReference type="AlphaFoldDB" id="A0AAV4R9W5"/>
<evidence type="ECO:0000313" key="2">
    <source>
        <dbReference type="EMBL" id="GIY18187.1"/>
    </source>
</evidence>
<sequence length="114" mass="13038">MWHTCSVYNISKACFQLKFLENYTTKRRTRNSHCRAKRVFHQSHRLEEGYLCKSSNLRNKRTSWCLIAAAFKCADETYKWFAAAAARLVKQTSSRSAQDLSLVGGCPPRDSGKG</sequence>